<dbReference type="PANTHER" id="PTHR45138">
    <property type="entry name" value="REGULATORY COMPONENTS OF SENSORY TRANSDUCTION SYSTEM"/>
    <property type="match status" value="1"/>
</dbReference>
<evidence type="ECO:0000259" key="5">
    <source>
        <dbReference type="PROSITE" id="PS50887"/>
    </source>
</evidence>
<keyword evidence="6" id="KW-0548">Nucleotidyltransferase</keyword>
<dbReference type="InterPro" id="IPR013767">
    <property type="entry name" value="PAS_fold"/>
</dbReference>
<protein>
    <recommendedName>
        <fullName evidence="2">diguanylate cyclase</fullName>
        <ecNumber evidence="2">2.7.7.65</ecNumber>
    </recommendedName>
</protein>
<dbReference type="SUPFAM" id="SSF55785">
    <property type="entry name" value="PYP-like sensor domain (PAS domain)"/>
    <property type="match status" value="1"/>
</dbReference>
<dbReference type="PANTHER" id="PTHR45138:SF9">
    <property type="entry name" value="DIGUANYLATE CYCLASE DGCM-RELATED"/>
    <property type="match status" value="1"/>
</dbReference>
<dbReference type="Pfam" id="PF00990">
    <property type="entry name" value="GGDEF"/>
    <property type="match status" value="1"/>
</dbReference>
<sequence length="315" mass="36264">MSDLSGNALLKVLETILQELNVGILLVDRDRKVLRWNQFMAVHSGRPEAEVKGKDLFDAFPELPQAWLDKKLRSVHILKNPAFTSWQQRPYLFRFRHNRPLTSDMDHMRQDCTFIPIKDDNDEVEYVCIVVNDVTENCIFQGQLQQALKQVQAMSVTDALTGLYNRRHLETVLGQEFKRARRHKRPLSVLLFDIDFFKKVNDTYGHRAGDTVLQSVARLCQEMLREHDVCARYGGEEFCLVLPDTDLEGACVVAERLRKSVKQERIEVDGNEISVTITIGVCDYDDTMPHHEAMLDSADEALYEGKEQGRDRVIS</sequence>
<keyword evidence="7" id="KW-1185">Reference proteome</keyword>
<feature type="domain" description="PAS" evidence="4">
    <location>
        <begin position="9"/>
        <end position="57"/>
    </location>
</feature>
<dbReference type="InterPro" id="IPR050469">
    <property type="entry name" value="Diguanylate_Cyclase"/>
</dbReference>
<dbReference type="GO" id="GO:1902201">
    <property type="term" value="P:negative regulation of bacterial-type flagellum-dependent cell motility"/>
    <property type="evidence" value="ECO:0007669"/>
    <property type="project" value="TreeGrafter"/>
</dbReference>
<dbReference type="GO" id="GO:0043709">
    <property type="term" value="P:cell adhesion involved in single-species biofilm formation"/>
    <property type="evidence" value="ECO:0007669"/>
    <property type="project" value="TreeGrafter"/>
</dbReference>
<dbReference type="Pfam" id="PF00989">
    <property type="entry name" value="PAS"/>
    <property type="match status" value="1"/>
</dbReference>
<dbReference type="CDD" id="cd00130">
    <property type="entry name" value="PAS"/>
    <property type="match status" value="1"/>
</dbReference>
<evidence type="ECO:0000256" key="1">
    <source>
        <dbReference type="ARBA" id="ARBA00001946"/>
    </source>
</evidence>
<dbReference type="SMART" id="SM00267">
    <property type="entry name" value="GGDEF"/>
    <property type="match status" value="1"/>
</dbReference>
<dbReference type="GO" id="GO:0006355">
    <property type="term" value="P:regulation of DNA-templated transcription"/>
    <property type="evidence" value="ECO:0007669"/>
    <property type="project" value="InterPro"/>
</dbReference>
<dbReference type="FunFam" id="3.30.70.270:FF:000001">
    <property type="entry name" value="Diguanylate cyclase domain protein"/>
    <property type="match status" value="1"/>
</dbReference>
<organism evidence="6 7">
    <name type="scientific">Natronospira elongata</name>
    <dbReference type="NCBI Taxonomy" id="3110268"/>
    <lineage>
        <taxon>Bacteria</taxon>
        <taxon>Pseudomonadati</taxon>
        <taxon>Pseudomonadota</taxon>
        <taxon>Gammaproteobacteria</taxon>
        <taxon>Natronospirales</taxon>
        <taxon>Natronospiraceae</taxon>
        <taxon>Natronospira</taxon>
    </lineage>
</organism>
<evidence type="ECO:0000256" key="3">
    <source>
        <dbReference type="ARBA" id="ARBA00034247"/>
    </source>
</evidence>
<dbReference type="InterPro" id="IPR043128">
    <property type="entry name" value="Rev_trsase/Diguanyl_cyclase"/>
</dbReference>
<dbReference type="InterPro" id="IPR000160">
    <property type="entry name" value="GGDEF_dom"/>
</dbReference>
<feature type="domain" description="GGDEF" evidence="5">
    <location>
        <begin position="185"/>
        <end position="315"/>
    </location>
</feature>
<evidence type="ECO:0000313" key="6">
    <source>
        <dbReference type="EMBL" id="MEA5446524.1"/>
    </source>
</evidence>
<dbReference type="SMART" id="SM00091">
    <property type="entry name" value="PAS"/>
    <property type="match status" value="1"/>
</dbReference>
<dbReference type="RefSeq" id="WP_346052819.1">
    <property type="nucleotide sequence ID" value="NZ_JAYGII010000037.1"/>
</dbReference>
<dbReference type="InterPro" id="IPR029787">
    <property type="entry name" value="Nucleotide_cyclase"/>
</dbReference>
<dbReference type="PROSITE" id="PS50112">
    <property type="entry name" value="PAS"/>
    <property type="match status" value="1"/>
</dbReference>
<dbReference type="InterPro" id="IPR035965">
    <property type="entry name" value="PAS-like_dom_sf"/>
</dbReference>
<dbReference type="Proteomes" id="UP001302316">
    <property type="component" value="Unassembled WGS sequence"/>
</dbReference>
<dbReference type="SUPFAM" id="SSF55073">
    <property type="entry name" value="Nucleotide cyclase"/>
    <property type="match status" value="1"/>
</dbReference>
<evidence type="ECO:0000259" key="4">
    <source>
        <dbReference type="PROSITE" id="PS50112"/>
    </source>
</evidence>
<dbReference type="AlphaFoldDB" id="A0AAP6JHS4"/>
<gene>
    <name evidence="6" type="ORF">VCB98_11915</name>
</gene>
<dbReference type="Gene3D" id="3.30.450.20">
    <property type="entry name" value="PAS domain"/>
    <property type="match status" value="1"/>
</dbReference>
<dbReference type="EC" id="2.7.7.65" evidence="2"/>
<dbReference type="PROSITE" id="PS50887">
    <property type="entry name" value="GGDEF"/>
    <property type="match status" value="1"/>
</dbReference>
<dbReference type="EMBL" id="JAYGII010000037">
    <property type="protein sequence ID" value="MEA5446524.1"/>
    <property type="molecule type" value="Genomic_DNA"/>
</dbReference>
<dbReference type="GO" id="GO:0052621">
    <property type="term" value="F:diguanylate cyclase activity"/>
    <property type="evidence" value="ECO:0007669"/>
    <property type="project" value="UniProtKB-EC"/>
</dbReference>
<comment type="caution">
    <text evidence="6">The sequence shown here is derived from an EMBL/GenBank/DDBJ whole genome shotgun (WGS) entry which is preliminary data.</text>
</comment>
<keyword evidence="6" id="KW-0808">Transferase</keyword>
<evidence type="ECO:0000256" key="2">
    <source>
        <dbReference type="ARBA" id="ARBA00012528"/>
    </source>
</evidence>
<dbReference type="GO" id="GO:0005886">
    <property type="term" value="C:plasma membrane"/>
    <property type="evidence" value="ECO:0007669"/>
    <property type="project" value="TreeGrafter"/>
</dbReference>
<name>A0AAP6JHS4_9GAMM</name>
<accession>A0AAP6JHS4</accession>
<dbReference type="InterPro" id="IPR000014">
    <property type="entry name" value="PAS"/>
</dbReference>
<comment type="catalytic activity">
    <reaction evidence="3">
        <text>2 GTP = 3',3'-c-di-GMP + 2 diphosphate</text>
        <dbReference type="Rhea" id="RHEA:24898"/>
        <dbReference type="ChEBI" id="CHEBI:33019"/>
        <dbReference type="ChEBI" id="CHEBI:37565"/>
        <dbReference type="ChEBI" id="CHEBI:58805"/>
        <dbReference type="EC" id="2.7.7.65"/>
    </reaction>
</comment>
<dbReference type="CDD" id="cd01949">
    <property type="entry name" value="GGDEF"/>
    <property type="match status" value="1"/>
</dbReference>
<dbReference type="Gene3D" id="3.30.70.270">
    <property type="match status" value="1"/>
</dbReference>
<reference evidence="6 7" key="1">
    <citation type="submission" date="2023-12" db="EMBL/GenBank/DDBJ databases">
        <title>Whole-genome sequencing of halo(alkali)philic microorganisms from hypersaline lakes.</title>
        <authorList>
            <person name="Sorokin D.Y."/>
            <person name="Merkel A.Y."/>
            <person name="Messina E."/>
            <person name="Yakimov M."/>
        </authorList>
    </citation>
    <scope>NUCLEOTIDE SEQUENCE [LARGE SCALE GENOMIC DNA]</scope>
    <source>
        <strain evidence="6 7">AB-CW1</strain>
    </source>
</reference>
<dbReference type="NCBIfam" id="TIGR00254">
    <property type="entry name" value="GGDEF"/>
    <property type="match status" value="1"/>
</dbReference>
<proteinExistence type="predicted"/>
<comment type="cofactor">
    <cofactor evidence="1">
        <name>Mg(2+)</name>
        <dbReference type="ChEBI" id="CHEBI:18420"/>
    </cofactor>
</comment>
<evidence type="ECO:0000313" key="7">
    <source>
        <dbReference type="Proteomes" id="UP001302316"/>
    </source>
</evidence>